<keyword evidence="5" id="KW-1185">Reference proteome</keyword>
<organism evidence="4 5">
    <name type="scientific">Nitrosococcus halophilus (strain Nc4)</name>
    <dbReference type="NCBI Taxonomy" id="472759"/>
    <lineage>
        <taxon>Bacteria</taxon>
        <taxon>Pseudomonadati</taxon>
        <taxon>Pseudomonadota</taxon>
        <taxon>Gammaproteobacteria</taxon>
        <taxon>Chromatiales</taxon>
        <taxon>Chromatiaceae</taxon>
        <taxon>Nitrosococcus</taxon>
    </lineage>
</organism>
<feature type="transmembrane region" description="Helical" evidence="2">
    <location>
        <begin position="65"/>
        <end position="89"/>
    </location>
</feature>
<proteinExistence type="predicted"/>
<dbReference type="GO" id="GO:0008324">
    <property type="term" value="F:monoatomic cation transmembrane transporter activity"/>
    <property type="evidence" value="ECO:0007669"/>
    <property type="project" value="InterPro"/>
</dbReference>
<reference evidence="5" key="1">
    <citation type="submission" date="2010-04" db="EMBL/GenBank/DDBJ databases">
        <title>Complete genome sequence of Nitrosococcus halophilus Nc4, a salt-adapted, aerobic obligate ammonia-oxidizing sulfur purple bacterium.</title>
        <authorList>
            <consortium name="US DOE Joint Genome Institute"/>
            <person name="Campbell M.A."/>
            <person name="Malfatti S.A."/>
            <person name="Chain P.S.G."/>
            <person name="Heidelberg J.F."/>
            <person name="Ward B.B."/>
            <person name="Klotz M.G."/>
        </authorList>
    </citation>
    <scope>NUCLEOTIDE SEQUENCE [LARGE SCALE GENOMIC DNA]</scope>
    <source>
        <strain evidence="5">Nc4</strain>
    </source>
</reference>
<dbReference type="KEGG" id="nhl:Nhal_3582"/>
<evidence type="ECO:0000259" key="3">
    <source>
        <dbReference type="PROSITE" id="PS51202"/>
    </source>
</evidence>
<evidence type="ECO:0000256" key="2">
    <source>
        <dbReference type="SAM" id="Phobius"/>
    </source>
</evidence>
<dbReference type="PROSITE" id="PS51202">
    <property type="entry name" value="RCK_C"/>
    <property type="match status" value="1"/>
</dbReference>
<dbReference type="SUPFAM" id="SSF116726">
    <property type="entry name" value="TrkA C-terminal domain-like"/>
    <property type="match status" value="1"/>
</dbReference>
<evidence type="ECO:0000256" key="1">
    <source>
        <dbReference type="SAM" id="MobiDB-lite"/>
    </source>
</evidence>
<dbReference type="eggNOG" id="COG0569">
    <property type="taxonomic scope" value="Bacteria"/>
</dbReference>
<dbReference type="Pfam" id="PF02080">
    <property type="entry name" value="TrkA_C"/>
    <property type="match status" value="1"/>
</dbReference>
<name>D5C217_NITHN</name>
<sequence>MIAIISLLVIISLSILITRVATIALAHTGLSEETARFQARSAFTGSGFTTDEAERVVKHPVRRRIIMLLMLLGNAGIVTAVSSLILAFVNQGNPELLAIKITLLVAGIVTLWAIASSQWVDRHLARLINQALKRYTQLEIKDYADLIHLAGDYRLVELQVRPHDWIANKTLAESSLWEEGIVVLGIERPDGTYLGAPVGTTKILPGEILILYGRISALKEIDKRKNDKKGDREHQAAVAKQKRIIQ</sequence>
<feature type="domain" description="RCK C-terminal" evidence="3">
    <location>
        <begin position="141"/>
        <end position="227"/>
    </location>
</feature>
<keyword evidence="2" id="KW-0812">Transmembrane</keyword>
<feature type="region of interest" description="Disordered" evidence="1">
    <location>
        <begin position="225"/>
        <end position="246"/>
    </location>
</feature>
<dbReference type="GO" id="GO:0006813">
    <property type="term" value="P:potassium ion transport"/>
    <property type="evidence" value="ECO:0007669"/>
    <property type="project" value="InterPro"/>
</dbReference>
<dbReference type="HOGENOM" id="CLU_088248_0_0_6"/>
<evidence type="ECO:0000313" key="5">
    <source>
        <dbReference type="Proteomes" id="UP000001844"/>
    </source>
</evidence>
<dbReference type="InterPro" id="IPR036721">
    <property type="entry name" value="RCK_C_sf"/>
</dbReference>
<keyword evidence="2" id="KW-1133">Transmembrane helix</keyword>
<dbReference type="Gene3D" id="3.30.70.1450">
    <property type="entry name" value="Regulator of K+ conductance, C-terminal domain"/>
    <property type="match status" value="1"/>
</dbReference>
<dbReference type="EMBL" id="CP001798">
    <property type="protein sequence ID" value="ADE16605.1"/>
    <property type="molecule type" value="Genomic_DNA"/>
</dbReference>
<dbReference type="RefSeq" id="WP_013034454.1">
    <property type="nucleotide sequence ID" value="NC_013960.1"/>
</dbReference>
<evidence type="ECO:0000313" key="4">
    <source>
        <dbReference type="EMBL" id="ADE16605.1"/>
    </source>
</evidence>
<dbReference type="STRING" id="472759.Nhal_3582"/>
<keyword evidence="2" id="KW-0472">Membrane</keyword>
<dbReference type="InterPro" id="IPR006037">
    <property type="entry name" value="RCK_C"/>
</dbReference>
<accession>D5C217</accession>
<protein>
    <submittedName>
        <fullName evidence="4">TrkA-C domain protein</fullName>
    </submittedName>
</protein>
<dbReference type="AlphaFoldDB" id="D5C217"/>
<dbReference type="Proteomes" id="UP000001844">
    <property type="component" value="Chromosome"/>
</dbReference>
<dbReference type="OrthoDB" id="369355at2"/>
<feature type="compositionally biased region" description="Basic and acidic residues" evidence="1">
    <location>
        <begin position="225"/>
        <end position="235"/>
    </location>
</feature>
<gene>
    <name evidence="4" type="ordered locus">Nhal_3582</name>
</gene>
<feature type="transmembrane region" description="Helical" evidence="2">
    <location>
        <begin position="101"/>
        <end position="120"/>
    </location>
</feature>